<sequence>MSVSRRVVSRRTVAAVAAAAVLGVGGGLAASSATAAPSGGSAASDASAAPGDVWKRTELYFGTGKPDGTEVTDTEFGIFSDKELTRAFPNGFTELPGKGQWKGANGQIVHERSHVIVIVYSFADAAKANTEIEQIRADYKKEFRQEAVMRADSVQKVSF</sequence>
<comment type="caution">
    <text evidence="2">The sequence shown here is derived from an EMBL/GenBank/DDBJ whole genome shotgun (WGS) entry which is preliminary data.</text>
</comment>
<evidence type="ECO:0000313" key="2">
    <source>
        <dbReference type="EMBL" id="MFD2459526.1"/>
    </source>
</evidence>
<keyword evidence="3" id="KW-1185">Reference proteome</keyword>
<feature type="chain" id="PRO_5045143895" evidence="1">
    <location>
        <begin position="36"/>
        <end position="159"/>
    </location>
</feature>
<gene>
    <name evidence="2" type="ORF">ACFSYJ_13015</name>
</gene>
<reference evidence="3" key="1">
    <citation type="journal article" date="2019" name="Int. J. Syst. Evol. Microbiol.">
        <title>The Global Catalogue of Microorganisms (GCM) 10K type strain sequencing project: providing services to taxonomists for standard genome sequencing and annotation.</title>
        <authorList>
            <consortium name="The Broad Institute Genomics Platform"/>
            <consortium name="The Broad Institute Genome Sequencing Center for Infectious Disease"/>
            <person name="Wu L."/>
            <person name="Ma J."/>
        </authorList>
    </citation>
    <scope>NUCLEOTIDE SEQUENCE [LARGE SCALE GENOMIC DNA]</scope>
    <source>
        <strain evidence="3">CGMCC 4.7643</strain>
    </source>
</reference>
<evidence type="ECO:0000313" key="3">
    <source>
        <dbReference type="Proteomes" id="UP001597419"/>
    </source>
</evidence>
<dbReference type="Pfam" id="PF12098">
    <property type="entry name" value="DUF3574"/>
    <property type="match status" value="1"/>
</dbReference>
<dbReference type="EMBL" id="JBHUKU010000006">
    <property type="protein sequence ID" value="MFD2459526.1"/>
    <property type="molecule type" value="Genomic_DNA"/>
</dbReference>
<proteinExistence type="predicted"/>
<dbReference type="InterPro" id="IPR006311">
    <property type="entry name" value="TAT_signal"/>
</dbReference>
<dbReference type="PROSITE" id="PS51318">
    <property type="entry name" value="TAT"/>
    <property type="match status" value="1"/>
</dbReference>
<keyword evidence="1" id="KW-0732">Signal</keyword>
<feature type="signal peptide" evidence="1">
    <location>
        <begin position="1"/>
        <end position="35"/>
    </location>
</feature>
<accession>A0ABW5GDG9</accession>
<dbReference type="Proteomes" id="UP001597419">
    <property type="component" value="Unassembled WGS sequence"/>
</dbReference>
<organism evidence="2 3">
    <name type="scientific">Amycolatopsis samaneae</name>
    <dbReference type="NCBI Taxonomy" id="664691"/>
    <lineage>
        <taxon>Bacteria</taxon>
        <taxon>Bacillati</taxon>
        <taxon>Actinomycetota</taxon>
        <taxon>Actinomycetes</taxon>
        <taxon>Pseudonocardiales</taxon>
        <taxon>Pseudonocardiaceae</taxon>
        <taxon>Amycolatopsis</taxon>
    </lineage>
</organism>
<protein>
    <submittedName>
        <fullName evidence="2">DUF3574 domain-containing protein</fullName>
    </submittedName>
</protein>
<name>A0ABW5GDG9_9PSEU</name>
<evidence type="ECO:0000256" key="1">
    <source>
        <dbReference type="SAM" id="SignalP"/>
    </source>
</evidence>
<dbReference type="RefSeq" id="WP_345396882.1">
    <property type="nucleotide sequence ID" value="NZ_BAABHG010000008.1"/>
</dbReference>
<dbReference type="InterPro" id="IPR021957">
    <property type="entry name" value="DUF3574"/>
</dbReference>